<evidence type="ECO:0000256" key="3">
    <source>
        <dbReference type="ARBA" id="ARBA00022801"/>
    </source>
</evidence>
<dbReference type="GO" id="GO:0006508">
    <property type="term" value="P:proteolysis"/>
    <property type="evidence" value="ECO:0007669"/>
    <property type="project" value="UniProtKB-KW"/>
</dbReference>
<accession>A0AAF0WK18</accession>
<dbReference type="PROSITE" id="PS50600">
    <property type="entry name" value="ULP_PROTEASE"/>
    <property type="match status" value="1"/>
</dbReference>
<name>A0AAF0WK18_DAUCS</name>
<comment type="similarity">
    <text evidence="1">Belongs to the peptidase C48 family.</text>
</comment>
<keyword evidence="3" id="KW-0378">Hydrolase</keyword>
<evidence type="ECO:0000313" key="6">
    <source>
        <dbReference type="EMBL" id="WOG90801.1"/>
    </source>
</evidence>
<reference evidence="6" key="2">
    <citation type="submission" date="2022-03" db="EMBL/GenBank/DDBJ databases">
        <title>Draft title - Genomic analysis of global carrot germplasm unveils the trajectory of domestication and the origin of high carotenoid orange carrot.</title>
        <authorList>
            <person name="Iorizzo M."/>
            <person name="Ellison S."/>
            <person name="Senalik D."/>
            <person name="Macko-Podgorni A."/>
            <person name="Grzebelus D."/>
            <person name="Bostan H."/>
            <person name="Rolling W."/>
            <person name="Curaba J."/>
            <person name="Simon P."/>
        </authorList>
    </citation>
    <scope>NUCLEOTIDE SEQUENCE</scope>
    <source>
        <tissue evidence="6">Leaf</tissue>
    </source>
</reference>
<sequence length="177" mass="20435">MSAPWALSDDVLIPLWLAEQEHWILGRLCFVDREFHVYSTLNCDGGRDIIVKAATPFVQLLPKYLEATGFYDRTDIDFTADAYSDKLSLDPDSGIYMCTYAEYYATVSEFPNDELDISTYRSRLALLFYSYGMAKQIHGYESDSDYTAKVPSKKPQRTRAYERKKKTKDVKTKDVEE</sequence>
<feature type="compositionally biased region" description="Basic residues" evidence="4">
    <location>
        <begin position="151"/>
        <end position="168"/>
    </location>
</feature>
<evidence type="ECO:0000313" key="7">
    <source>
        <dbReference type="Proteomes" id="UP000077755"/>
    </source>
</evidence>
<feature type="region of interest" description="Disordered" evidence="4">
    <location>
        <begin position="142"/>
        <end position="177"/>
    </location>
</feature>
<dbReference type="SUPFAM" id="SSF54001">
    <property type="entry name" value="Cysteine proteinases"/>
    <property type="match status" value="1"/>
</dbReference>
<gene>
    <name evidence="6" type="ORF">DCAR_0310047</name>
</gene>
<evidence type="ECO:0000256" key="1">
    <source>
        <dbReference type="ARBA" id="ARBA00005234"/>
    </source>
</evidence>
<protein>
    <recommendedName>
        <fullName evidence="5">Ubiquitin-like protease family profile domain-containing protein</fullName>
    </recommendedName>
</protein>
<proteinExistence type="inferred from homology"/>
<organism evidence="6 7">
    <name type="scientific">Daucus carota subsp. sativus</name>
    <name type="common">Carrot</name>
    <dbReference type="NCBI Taxonomy" id="79200"/>
    <lineage>
        <taxon>Eukaryota</taxon>
        <taxon>Viridiplantae</taxon>
        <taxon>Streptophyta</taxon>
        <taxon>Embryophyta</taxon>
        <taxon>Tracheophyta</taxon>
        <taxon>Spermatophyta</taxon>
        <taxon>Magnoliopsida</taxon>
        <taxon>eudicotyledons</taxon>
        <taxon>Gunneridae</taxon>
        <taxon>Pentapetalae</taxon>
        <taxon>asterids</taxon>
        <taxon>campanulids</taxon>
        <taxon>Apiales</taxon>
        <taxon>Apiaceae</taxon>
        <taxon>Apioideae</taxon>
        <taxon>Scandiceae</taxon>
        <taxon>Daucinae</taxon>
        <taxon>Daucus</taxon>
        <taxon>Daucus sect. Daucus</taxon>
    </lineage>
</organism>
<dbReference type="Gene3D" id="3.40.395.10">
    <property type="entry name" value="Adenoviral Proteinase, Chain A"/>
    <property type="match status" value="1"/>
</dbReference>
<dbReference type="InterPro" id="IPR003653">
    <property type="entry name" value="Peptidase_C48_C"/>
</dbReference>
<evidence type="ECO:0000259" key="5">
    <source>
        <dbReference type="PROSITE" id="PS50600"/>
    </source>
</evidence>
<keyword evidence="7" id="KW-1185">Reference proteome</keyword>
<dbReference type="GO" id="GO:0008234">
    <property type="term" value="F:cysteine-type peptidase activity"/>
    <property type="evidence" value="ECO:0007669"/>
    <property type="project" value="InterPro"/>
</dbReference>
<reference evidence="6" key="1">
    <citation type="journal article" date="2016" name="Nat. Genet.">
        <title>A high-quality carrot genome assembly provides new insights into carotenoid accumulation and asterid genome evolution.</title>
        <authorList>
            <person name="Iorizzo M."/>
            <person name="Ellison S."/>
            <person name="Senalik D."/>
            <person name="Zeng P."/>
            <person name="Satapoomin P."/>
            <person name="Huang J."/>
            <person name="Bowman M."/>
            <person name="Iovene M."/>
            <person name="Sanseverino W."/>
            <person name="Cavagnaro P."/>
            <person name="Yildiz M."/>
            <person name="Macko-Podgorni A."/>
            <person name="Moranska E."/>
            <person name="Grzebelus E."/>
            <person name="Grzebelus D."/>
            <person name="Ashrafi H."/>
            <person name="Zheng Z."/>
            <person name="Cheng S."/>
            <person name="Spooner D."/>
            <person name="Van Deynze A."/>
            <person name="Simon P."/>
        </authorList>
    </citation>
    <scope>NUCLEOTIDE SEQUENCE</scope>
    <source>
        <tissue evidence="6">Leaf</tissue>
    </source>
</reference>
<dbReference type="EMBL" id="CP093345">
    <property type="protein sequence ID" value="WOG90801.1"/>
    <property type="molecule type" value="Genomic_DNA"/>
</dbReference>
<feature type="domain" description="Ubiquitin-like protease family profile" evidence="5">
    <location>
        <begin position="1"/>
        <end position="104"/>
    </location>
</feature>
<keyword evidence="2" id="KW-0645">Protease</keyword>
<dbReference type="InterPro" id="IPR038765">
    <property type="entry name" value="Papain-like_cys_pep_sf"/>
</dbReference>
<evidence type="ECO:0000256" key="2">
    <source>
        <dbReference type="ARBA" id="ARBA00022670"/>
    </source>
</evidence>
<dbReference type="AlphaFoldDB" id="A0AAF0WK18"/>
<dbReference type="Proteomes" id="UP000077755">
    <property type="component" value="Chromosome 3"/>
</dbReference>
<evidence type="ECO:0000256" key="4">
    <source>
        <dbReference type="SAM" id="MobiDB-lite"/>
    </source>
</evidence>